<dbReference type="Proteomes" id="UP000010474">
    <property type="component" value="Chromosome"/>
</dbReference>
<dbReference type="AlphaFoldDB" id="K9ZEH8"/>
<keyword evidence="2" id="KW-1185">Reference proteome</keyword>
<protein>
    <recommendedName>
        <fullName evidence="3">Plasmid stabilization system</fullName>
    </recommendedName>
</protein>
<evidence type="ECO:0000313" key="2">
    <source>
        <dbReference type="Proteomes" id="UP000010474"/>
    </source>
</evidence>
<proteinExistence type="predicted"/>
<organism evidence="1 2">
    <name type="scientific">Anabaena cylindrica (strain ATCC 27899 / PCC 7122)</name>
    <dbReference type="NCBI Taxonomy" id="272123"/>
    <lineage>
        <taxon>Bacteria</taxon>
        <taxon>Bacillati</taxon>
        <taxon>Cyanobacteriota</taxon>
        <taxon>Cyanophyceae</taxon>
        <taxon>Nostocales</taxon>
        <taxon>Nostocaceae</taxon>
        <taxon>Anabaena</taxon>
    </lineage>
</organism>
<evidence type="ECO:0008006" key="3">
    <source>
        <dbReference type="Google" id="ProtNLM"/>
    </source>
</evidence>
<accession>K9ZEH8</accession>
<evidence type="ECO:0000313" key="1">
    <source>
        <dbReference type="EMBL" id="AFZ57618.1"/>
    </source>
</evidence>
<gene>
    <name evidence="1" type="ordered locus">Anacy_2150</name>
</gene>
<dbReference type="STRING" id="272123.Anacy_2150"/>
<reference evidence="2" key="1">
    <citation type="journal article" date="2013" name="Proc. Natl. Acad. Sci. U.S.A.">
        <title>Improving the coverage of the cyanobacterial phylum using diversity-driven genome sequencing.</title>
        <authorList>
            <person name="Shih P.M."/>
            <person name="Wu D."/>
            <person name="Latifi A."/>
            <person name="Axen S.D."/>
            <person name="Fewer D.P."/>
            <person name="Talla E."/>
            <person name="Calteau A."/>
            <person name="Cai F."/>
            <person name="Tandeau de Marsac N."/>
            <person name="Rippka R."/>
            <person name="Herdman M."/>
            <person name="Sivonen K."/>
            <person name="Coursin T."/>
            <person name="Laurent T."/>
            <person name="Goodwin L."/>
            <person name="Nolan M."/>
            <person name="Davenport K.W."/>
            <person name="Han C.S."/>
            <person name="Rubin E.M."/>
            <person name="Eisen J.A."/>
            <person name="Woyke T."/>
            <person name="Gugger M."/>
            <person name="Kerfeld C.A."/>
        </authorList>
    </citation>
    <scope>NUCLEOTIDE SEQUENCE [LARGE SCALE GENOMIC DNA]</scope>
    <source>
        <strain evidence="2">ATCC 27899 / PCC 7122</strain>
    </source>
</reference>
<dbReference type="KEGG" id="acy:Anacy_2150"/>
<dbReference type="HOGENOM" id="CLU_3264797_0_0_3"/>
<name>K9ZEH8_ANACC</name>
<dbReference type="PATRIC" id="fig|272123.3.peg.2343"/>
<sequence>MEYVLSVEATKDLEDILDYFLQRNIDAGKGLFRSLIISVAI</sequence>
<dbReference type="EMBL" id="CP003659">
    <property type="protein sequence ID" value="AFZ57618.1"/>
    <property type="molecule type" value="Genomic_DNA"/>
</dbReference>